<evidence type="ECO:0000259" key="20">
    <source>
        <dbReference type="SMART" id="SM00484"/>
    </source>
</evidence>
<gene>
    <name evidence="21" type="primary">EXO1</name>
    <name evidence="21" type="ORF">H4R34_001494</name>
</gene>
<dbReference type="GO" id="GO:0002376">
    <property type="term" value="P:immune system process"/>
    <property type="evidence" value="ECO:0007669"/>
    <property type="project" value="UniProtKB-KW"/>
</dbReference>
<dbReference type="Gene3D" id="1.10.150.20">
    <property type="entry name" value="5' to 3' exonuclease, C-terminal subdomain"/>
    <property type="match status" value="1"/>
</dbReference>
<comment type="caution">
    <text evidence="21">The sequence shown here is derived from an EMBL/GenBank/DDBJ whole genome shotgun (WGS) entry which is preliminary data.</text>
</comment>
<sequence>MLRHHQVRPILVFDGGPLPSKKVTEDDRFARRQKSLATAMQHRRLGNAKEARDWFQRCVDITPEIALQFIQKLRQENVEFVVAPYEADAQLYYMEKSGLVDAVITEDSDLLAFGCKRVIFKLDRYGHGMEIRRSDFDQVREIAIQAWSDDTFRQMCILSGCDYLPSIPRVGLKTAHQFLAKHRDAQRAIQVIRLQGKYVVPPNYETSFTRAENTFLYQRVFDLKSKRLVTLNPIPPTLDSASLEYIGCSLDPEMAVGIAVGHINPITQRPFATAPALVIPINPLAPKQFVSPAAMQDPEKRSEKAAPFFHRKTRPAVVRSSQPQPRLTTFFAQSAAQTKDVAGSHTNLEQSASPRTQSIAVVPTETVSGYFQRSDTTSTTSSRCPSLTYSQETESTEELSTQPSAATSRSGSFDSWGVTPPTGAKQPPEANAYSVRLLPKSLTLGLPPYSLARSAATTTTLSPHQGCPQMTTASPPRLSPGRPTKRFRPHQF</sequence>
<evidence type="ECO:0000256" key="3">
    <source>
        <dbReference type="ARBA" id="ARBA00022553"/>
    </source>
</evidence>
<feature type="region of interest" description="Disordered" evidence="19">
    <location>
        <begin position="455"/>
        <end position="492"/>
    </location>
</feature>
<dbReference type="FunFam" id="3.40.50.1010:FF:000111">
    <property type="entry name" value="Exonuclease 1"/>
    <property type="match status" value="1"/>
</dbReference>
<dbReference type="SUPFAM" id="SSF88723">
    <property type="entry name" value="PIN domain-like"/>
    <property type="match status" value="1"/>
</dbReference>
<evidence type="ECO:0000256" key="2">
    <source>
        <dbReference type="ARBA" id="ARBA00004123"/>
    </source>
</evidence>
<keyword evidence="11" id="KW-0391">Immunity</keyword>
<dbReference type="InterPro" id="IPR044752">
    <property type="entry name" value="PIN-like_EXO1"/>
</dbReference>
<evidence type="ECO:0000256" key="1">
    <source>
        <dbReference type="ARBA" id="ARBA00001946"/>
    </source>
</evidence>
<evidence type="ECO:0000313" key="21">
    <source>
        <dbReference type="EMBL" id="KAJ1983072.1"/>
    </source>
</evidence>
<keyword evidence="7" id="KW-0227">DNA damage</keyword>
<feature type="compositionally biased region" description="Basic residues" evidence="19">
    <location>
        <begin position="483"/>
        <end position="492"/>
    </location>
</feature>
<dbReference type="InterPro" id="IPR036279">
    <property type="entry name" value="5-3_exonuclease_C_sf"/>
</dbReference>
<keyword evidence="22" id="KW-1185">Reference proteome</keyword>
<evidence type="ECO:0000256" key="17">
    <source>
        <dbReference type="ARBA" id="ARBA00057694"/>
    </source>
</evidence>
<dbReference type="OrthoDB" id="26491at2759"/>
<dbReference type="Proteomes" id="UP001151582">
    <property type="component" value="Unassembled WGS sequence"/>
</dbReference>
<accession>A0A9W8EA90</accession>
<evidence type="ECO:0000256" key="18">
    <source>
        <dbReference type="ARBA" id="ARBA00064664"/>
    </source>
</evidence>
<dbReference type="CDD" id="cd09908">
    <property type="entry name" value="H3TH_EXO1"/>
    <property type="match status" value="1"/>
</dbReference>
<comment type="function">
    <text evidence="17">5'-&gt;3' double-stranded DNA exonuclease which may also possess a cryptic 3'-&gt;5' double-stranded DNA exonuclease activity. Functions in DNA mismatch repair (MMR) to excise mismatch-containing DNA tracts directed by strand breaks located either 5' or 3' to the mismatch. Also exhibits endonuclease activity against 5'-overhanging flap structures similar to those generated by displacement synthesis when DNA polymerase encounters the 5'-end of a downstream Okazaki fragment. Required for somatic hypermutation (SHM) and class switch recombination (CSR) of immunoglobulin genes. Essential for male and female meiosis.</text>
</comment>
<keyword evidence="8" id="KW-0378">Hydrolase</keyword>
<evidence type="ECO:0000256" key="10">
    <source>
        <dbReference type="ARBA" id="ARBA00022842"/>
    </source>
</evidence>
<dbReference type="PROSITE" id="PS00842">
    <property type="entry name" value="XPG_2"/>
    <property type="match status" value="1"/>
</dbReference>
<dbReference type="SMART" id="SM00279">
    <property type="entry name" value="HhH2"/>
    <property type="match status" value="1"/>
</dbReference>
<evidence type="ECO:0000256" key="19">
    <source>
        <dbReference type="SAM" id="MobiDB-lite"/>
    </source>
</evidence>
<dbReference type="Pfam" id="PF00867">
    <property type="entry name" value="XPG_I"/>
    <property type="match status" value="1"/>
</dbReference>
<dbReference type="GO" id="GO:0051321">
    <property type="term" value="P:meiotic cell cycle"/>
    <property type="evidence" value="ECO:0007669"/>
    <property type="project" value="UniProtKB-KW"/>
</dbReference>
<name>A0A9W8EA90_9FUNG</name>
<dbReference type="GO" id="GO:0003677">
    <property type="term" value="F:DNA binding"/>
    <property type="evidence" value="ECO:0007669"/>
    <property type="project" value="UniProtKB-KW"/>
</dbReference>
<evidence type="ECO:0000256" key="8">
    <source>
        <dbReference type="ARBA" id="ARBA00022801"/>
    </source>
</evidence>
<feature type="domain" description="XPG-I" evidence="20">
    <location>
        <begin position="74"/>
        <end position="144"/>
    </location>
</feature>
<organism evidence="21 22">
    <name type="scientific">Dimargaris verticillata</name>
    <dbReference type="NCBI Taxonomy" id="2761393"/>
    <lineage>
        <taxon>Eukaryota</taxon>
        <taxon>Fungi</taxon>
        <taxon>Fungi incertae sedis</taxon>
        <taxon>Zoopagomycota</taxon>
        <taxon>Kickxellomycotina</taxon>
        <taxon>Dimargaritomycetes</taxon>
        <taxon>Dimargaritales</taxon>
        <taxon>Dimargaritaceae</taxon>
        <taxon>Dimargaris</taxon>
    </lineage>
</organism>
<keyword evidence="13" id="KW-0238">DNA-binding</keyword>
<comment type="cofactor">
    <cofactor evidence="1">
        <name>Mg(2+)</name>
        <dbReference type="ChEBI" id="CHEBI:18420"/>
    </cofactor>
</comment>
<dbReference type="CDD" id="cd09857">
    <property type="entry name" value="PIN_EXO1"/>
    <property type="match status" value="1"/>
</dbReference>
<dbReference type="PROSITE" id="PS00841">
    <property type="entry name" value="XPG_1"/>
    <property type="match status" value="1"/>
</dbReference>
<dbReference type="InterPro" id="IPR019974">
    <property type="entry name" value="XPG_CS"/>
</dbReference>
<keyword evidence="12" id="KW-0007">Acetylation</keyword>
<evidence type="ECO:0000256" key="7">
    <source>
        <dbReference type="ARBA" id="ARBA00022763"/>
    </source>
</evidence>
<keyword evidence="16" id="KW-0469">Meiosis</keyword>
<dbReference type="GO" id="GO:0035312">
    <property type="term" value="F:5'-3' DNA exonuclease activity"/>
    <property type="evidence" value="ECO:0007669"/>
    <property type="project" value="InterPro"/>
</dbReference>
<feature type="region of interest" description="Disordered" evidence="19">
    <location>
        <begin position="370"/>
        <end position="429"/>
    </location>
</feature>
<evidence type="ECO:0000313" key="22">
    <source>
        <dbReference type="Proteomes" id="UP001151582"/>
    </source>
</evidence>
<keyword evidence="14" id="KW-0234">DNA repair</keyword>
<reference evidence="21" key="1">
    <citation type="submission" date="2022-07" db="EMBL/GenBank/DDBJ databases">
        <title>Phylogenomic reconstructions and comparative analyses of Kickxellomycotina fungi.</title>
        <authorList>
            <person name="Reynolds N.K."/>
            <person name="Stajich J.E."/>
            <person name="Barry K."/>
            <person name="Grigoriev I.V."/>
            <person name="Crous P."/>
            <person name="Smith M.E."/>
        </authorList>
    </citation>
    <scope>NUCLEOTIDE SEQUENCE</scope>
    <source>
        <strain evidence="21">RSA 567</strain>
    </source>
</reference>
<comment type="subunit">
    <text evidence="18">Interacts with the MLH1-PMS2 heterodimer via MLH1. Interacts with MSH3. Interacts with the MSH2-MSH6 heterodimer via MSH2, and this interaction may increase the processivity of the 5'-&gt;3' exonuclease activity. Interacts with PCNA, and this interaction may both stimulate the cryptic 3'-&gt;5' exonuclease activity and suppress the 5'-&gt;3' exonuclease activity. Interacts with WRN, and this interaction stimulates both the 5'-&gt;3' exonuclease activity and cleavage of 5'-overhanging flap structures. Interacts with RECQL/RECQ1, and this interaction stimulates cleavage of 5'-overhanging flap structures. Interacts with DNA helicase ZGRF1; the interaction is increased following DNA damage induction.</text>
</comment>
<feature type="compositionally biased region" description="Low complexity" evidence="19">
    <location>
        <begin position="374"/>
        <end position="402"/>
    </location>
</feature>
<comment type="subcellular location">
    <subcellularLocation>
        <location evidence="2">Nucleus</location>
    </subcellularLocation>
</comment>
<evidence type="ECO:0000256" key="16">
    <source>
        <dbReference type="ARBA" id="ARBA00023254"/>
    </source>
</evidence>
<keyword evidence="5" id="KW-0479">Metal-binding</keyword>
<dbReference type="GO" id="GO:0006281">
    <property type="term" value="P:DNA repair"/>
    <property type="evidence" value="ECO:0007669"/>
    <property type="project" value="UniProtKB-KW"/>
</dbReference>
<keyword evidence="3" id="KW-0597">Phosphoprotein</keyword>
<dbReference type="GO" id="GO:0046872">
    <property type="term" value="F:metal ion binding"/>
    <property type="evidence" value="ECO:0007669"/>
    <property type="project" value="UniProtKB-KW"/>
</dbReference>
<keyword evidence="9" id="KW-0269">Exonuclease</keyword>
<dbReference type="InterPro" id="IPR008918">
    <property type="entry name" value="HhH2"/>
</dbReference>
<dbReference type="GO" id="GO:0017108">
    <property type="term" value="F:5'-flap endonuclease activity"/>
    <property type="evidence" value="ECO:0007669"/>
    <property type="project" value="TreeGrafter"/>
</dbReference>
<evidence type="ECO:0000256" key="4">
    <source>
        <dbReference type="ARBA" id="ARBA00022722"/>
    </source>
</evidence>
<dbReference type="InterPro" id="IPR029060">
    <property type="entry name" value="PIN-like_dom_sf"/>
</dbReference>
<dbReference type="SMART" id="SM00484">
    <property type="entry name" value="XPGI"/>
    <property type="match status" value="1"/>
</dbReference>
<dbReference type="GO" id="GO:0005634">
    <property type="term" value="C:nucleus"/>
    <property type="evidence" value="ECO:0007669"/>
    <property type="project" value="UniProtKB-SubCell"/>
</dbReference>
<keyword evidence="6" id="KW-0255">Endonuclease</keyword>
<evidence type="ECO:0000256" key="13">
    <source>
        <dbReference type="ARBA" id="ARBA00023125"/>
    </source>
</evidence>
<evidence type="ECO:0000256" key="15">
    <source>
        <dbReference type="ARBA" id="ARBA00023242"/>
    </source>
</evidence>
<evidence type="ECO:0000256" key="5">
    <source>
        <dbReference type="ARBA" id="ARBA00022723"/>
    </source>
</evidence>
<keyword evidence="4" id="KW-0540">Nuclease</keyword>
<dbReference type="PANTHER" id="PTHR11081:SF65">
    <property type="entry name" value="DNA DAMAGE-INDUCIBLE PROTEIN DIN7-RELATED"/>
    <property type="match status" value="1"/>
</dbReference>
<feature type="compositionally biased region" description="Polar residues" evidence="19">
    <location>
        <begin position="344"/>
        <end position="360"/>
    </location>
</feature>
<evidence type="ECO:0000256" key="14">
    <source>
        <dbReference type="ARBA" id="ARBA00023204"/>
    </source>
</evidence>
<feature type="region of interest" description="Disordered" evidence="19">
    <location>
        <begin position="341"/>
        <end position="360"/>
    </location>
</feature>
<proteinExistence type="predicted"/>
<dbReference type="InterPro" id="IPR006084">
    <property type="entry name" value="XPG/Rad2"/>
</dbReference>
<dbReference type="PANTHER" id="PTHR11081">
    <property type="entry name" value="FLAP ENDONUCLEASE FAMILY MEMBER"/>
    <property type="match status" value="1"/>
</dbReference>
<evidence type="ECO:0000256" key="11">
    <source>
        <dbReference type="ARBA" id="ARBA00022859"/>
    </source>
</evidence>
<evidence type="ECO:0000256" key="6">
    <source>
        <dbReference type="ARBA" id="ARBA00022759"/>
    </source>
</evidence>
<protein>
    <submittedName>
        <fullName evidence="21">Rad2 nuclease</fullName>
    </submittedName>
</protein>
<dbReference type="EMBL" id="JANBQB010000071">
    <property type="protein sequence ID" value="KAJ1983072.1"/>
    <property type="molecule type" value="Genomic_DNA"/>
</dbReference>
<dbReference type="FunFam" id="1.10.150.20:FF:000011">
    <property type="entry name" value="exonuclease 1"/>
    <property type="match status" value="1"/>
</dbReference>
<dbReference type="SUPFAM" id="SSF47807">
    <property type="entry name" value="5' to 3' exonuclease, C-terminal subdomain"/>
    <property type="match status" value="1"/>
</dbReference>
<dbReference type="AlphaFoldDB" id="A0A9W8EA90"/>
<evidence type="ECO:0000256" key="12">
    <source>
        <dbReference type="ARBA" id="ARBA00022990"/>
    </source>
</evidence>
<keyword evidence="15" id="KW-0539">Nucleus</keyword>
<dbReference type="InterPro" id="IPR037315">
    <property type="entry name" value="EXO1_H3TH"/>
</dbReference>
<evidence type="ECO:0000256" key="9">
    <source>
        <dbReference type="ARBA" id="ARBA00022839"/>
    </source>
</evidence>
<keyword evidence="10" id="KW-0460">Magnesium</keyword>
<dbReference type="Gene3D" id="3.40.50.1010">
    <property type="entry name" value="5'-nuclease"/>
    <property type="match status" value="1"/>
</dbReference>
<dbReference type="InterPro" id="IPR006086">
    <property type="entry name" value="XPG-I_dom"/>
</dbReference>
<feature type="compositionally biased region" description="Polar residues" evidence="19">
    <location>
        <begin position="403"/>
        <end position="413"/>
    </location>
</feature>
<dbReference type="PRINTS" id="PR00853">
    <property type="entry name" value="XPGRADSUPER"/>
</dbReference>